<sequence>MTFLCPEILGGVSARRKSGNRLLPKEVRERLQAVVVDANAYGQVGPDLSSLAELAKELSTIGIQVWVPEPVAWEWADHLANQWAVARAAVREAAPLHKAGLLPVLHFEDHYKHRDAVVDAFLDRLKAIPYVEVVSLSGESALEGLRDQVLQRPPAKKKSEVKTGGSDSAWLRTVLAKVGGAADALLFLSSDGDIKRAYEAWGHPPPLLCSVRDIRGSLFEYLPASVEDEWLIAESLVGRMPIDLRASTSEIDRAIIDSVVGLTAALRYHPDDEGITAAHLTRLTALAGLSRVKRKRADLDHEDPSGPDTRIFVADVFFLAEADAVRTVQNSLSGEVTTTGTQSGAGLLVRAAMTLTIRDKAIETMRSDGEAVVFATHRRFSDSDEAWYEVAQALSAVPGLRMPDEWGEYAGEGDQQIRVAGRDQTLELHWSRSEWGALSVRIDGEEATVSCEYDGTAWWGGKDGMDMEPPYYLFAEVPMDYALNSEWELPAWIITQLIKHRDQPDA</sequence>
<name>A0A9W6RQY0_9ACTN</name>
<proteinExistence type="predicted"/>
<dbReference type="Proteomes" id="UP001165135">
    <property type="component" value="Unassembled WGS sequence"/>
</dbReference>
<dbReference type="EMBL" id="BSTJ01000009">
    <property type="protein sequence ID" value="GLY78497.1"/>
    <property type="molecule type" value="Genomic_DNA"/>
</dbReference>
<dbReference type="AlphaFoldDB" id="A0A9W6RQY0"/>
<gene>
    <name evidence="1" type="ORF">Airi01_067640</name>
</gene>
<evidence type="ECO:0000313" key="1">
    <source>
        <dbReference type="EMBL" id="GLY78497.1"/>
    </source>
</evidence>
<accession>A0A9W6RQY0</accession>
<evidence type="ECO:0000313" key="2">
    <source>
        <dbReference type="Proteomes" id="UP001165135"/>
    </source>
</evidence>
<protein>
    <submittedName>
        <fullName evidence="1">Uncharacterized protein</fullName>
    </submittedName>
</protein>
<reference evidence="1" key="1">
    <citation type="submission" date="2023-03" db="EMBL/GenBank/DDBJ databases">
        <title>Actinoallomurus iriomotensis NBRC 103681.</title>
        <authorList>
            <person name="Ichikawa N."/>
            <person name="Sato H."/>
            <person name="Tonouchi N."/>
        </authorList>
    </citation>
    <scope>NUCLEOTIDE SEQUENCE</scope>
    <source>
        <strain evidence="1">NBRC 103681</strain>
    </source>
</reference>
<comment type="caution">
    <text evidence="1">The sequence shown here is derived from an EMBL/GenBank/DDBJ whole genome shotgun (WGS) entry which is preliminary data.</text>
</comment>
<organism evidence="1 2">
    <name type="scientific">Actinoallomurus iriomotensis</name>
    <dbReference type="NCBI Taxonomy" id="478107"/>
    <lineage>
        <taxon>Bacteria</taxon>
        <taxon>Bacillati</taxon>
        <taxon>Actinomycetota</taxon>
        <taxon>Actinomycetes</taxon>
        <taxon>Streptosporangiales</taxon>
        <taxon>Thermomonosporaceae</taxon>
        <taxon>Actinoallomurus</taxon>
    </lineage>
</organism>